<dbReference type="GO" id="GO:0016559">
    <property type="term" value="P:peroxisome fission"/>
    <property type="evidence" value="ECO:0007669"/>
    <property type="project" value="TreeGrafter"/>
</dbReference>
<name>A0A4S9ZZV6_AURPU</name>
<dbReference type="EMBL" id="QZBU01004373">
    <property type="protein sequence ID" value="TIA10735.1"/>
    <property type="molecule type" value="Genomic_DNA"/>
</dbReference>
<dbReference type="SMART" id="SM00053">
    <property type="entry name" value="DYNc"/>
    <property type="match status" value="1"/>
</dbReference>
<accession>A0A4S9ZZV6</accession>
<dbReference type="Proteomes" id="UP000304947">
    <property type="component" value="Unassembled WGS sequence"/>
</dbReference>
<gene>
    <name evidence="2" type="ORF">D6C83_08510</name>
</gene>
<dbReference type="PRINTS" id="PR00195">
    <property type="entry name" value="DYNAMIN"/>
</dbReference>
<evidence type="ECO:0000313" key="3">
    <source>
        <dbReference type="Proteomes" id="UP000304947"/>
    </source>
</evidence>
<dbReference type="AlphaFoldDB" id="A0A4S9ZZV6"/>
<dbReference type="PANTHER" id="PTHR11566:SF66">
    <property type="entry name" value="INTERFERON-INDUCED GTP-BINDING PROTEIN MX"/>
    <property type="match status" value="1"/>
</dbReference>
<dbReference type="GO" id="GO:0048312">
    <property type="term" value="P:intracellular distribution of mitochondria"/>
    <property type="evidence" value="ECO:0007669"/>
    <property type="project" value="TreeGrafter"/>
</dbReference>
<dbReference type="GO" id="GO:0005874">
    <property type="term" value="C:microtubule"/>
    <property type="evidence" value="ECO:0007669"/>
    <property type="project" value="TreeGrafter"/>
</dbReference>
<protein>
    <recommendedName>
        <fullName evidence="1">Dynamin GTPase domain-containing protein</fullName>
    </recommendedName>
</protein>
<sequence length="209" mass="23101">MEKLQTDDMRNMLDAVDDLRSVGINDIIPLPQIVVCGDQSSGKSSLLEALTGIPFPRDAGLCTRFATQFVLRRAKEVSISVSIIPGTNRTSEEDRKRLEDFGQGKTFEPTKLAELVNEATQVMGLPPLSANPNDRRAFSYDVLSIAISGPDRPSITLVDTPGLIKSKGKFQSAEDIKTIEKLDKTQLWSSDTKRGSMRSSRLARIKRIH</sequence>
<dbReference type="SUPFAM" id="SSF52540">
    <property type="entry name" value="P-loop containing nucleoside triphosphate hydrolases"/>
    <property type="match status" value="1"/>
</dbReference>
<dbReference type="GO" id="GO:0003924">
    <property type="term" value="F:GTPase activity"/>
    <property type="evidence" value="ECO:0007669"/>
    <property type="project" value="InterPro"/>
</dbReference>
<feature type="domain" description="Dynamin GTPase" evidence="1">
    <location>
        <begin position="6"/>
        <end position="206"/>
    </location>
</feature>
<dbReference type="InterPro" id="IPR001401">
    <property type="entry name" value="Dynamin_GTPase"/>
</dbReference>
<dbReference type="GO" id="GO:0005525">
    <property type="term" value="F:GTP binding"/>
    <property type="evidence" value="ECO:0007669"/>
    <property type="project" value="InterPro"/>
</dbReference>
<evidence type="ECO:0000259" key="1">
    <source>
        <dbReference type="SMART" id="SM00053"/>
    </source>
</evidence>
<proteinExistence type="predicted"/>
<comment type="caution">
    <text evidence="2">The sequence shown here is derived from an EMBL/GenBank/DDBJ whole genome shotgun (WGS) entry which is preliminary data.</text>
</comment>
<dbReference type="Gene3D" id="3.40.50.300">
    <property type="entry name" value="P-loop containing nucleotide triphosphate hydrolases"/>
    <property type="match status" value="1"/>
</dbReference>
<reference evidence="2 3" key="1">
    <citation type="submission" date="2018-10" db="EMBL/GenBank/DDBJ databases">
        <title>Fifty Aureobasidium pullulans genomes reveal a recombining polyextremotolerant generalist.</title>
        <authorList>
            <person name="Gostincar C."/>
            <person name="Turk M."/>
            <person name="Zajc J."/>
            <person name="Gunde-Cimerman N."/>
        </authorList>
    </citation>
    <scope>NUCLEOTIDE SEQUENCE [LARGE SCALE GENOMIC DNA]</scope>
    <source>
        <strain evidence="2 3">EXF-3380</strain>
    </source>
</reference>
<dbReference type="GO" id="GO:0016020">
    <property type="term" value="C:membrane"/>
    <property type="evidence" value="ECO:0007669"/>
    <property type="project" value="TreeGrafter"/>
</dbReference>
<organism evidence="2 3">
    <name type="scientific">Aureobasidium pullulans</name>
    <name type="common">Black yeast</name>
    <name type="synonym">Pullularia pullulans</name>
    <dbReference type="NCBI Taxonomy" id="5580"/>
    <lineage>
        <taxon>Eukaryota</taxon>
        <taxon>Fungi</taxon>
        <taxon>Dikarya</taxon>
        <taxon>Ascomycota</taxon>
        <taxon>Pezizomycotina</taxon>
        <taxon>Dothideomycetes</taxon>
        <taxon>Dothideomycetidae</taxon>
        <taxon>Dothideales</taxon>
        <taxon>Saccotheciaceae</taxon>
        <taxon>Aureobasidium</taxon>
    </lineage>
</organism>
<dbReference type="InterPro" id="IPR045063">
    <property type="entry name" value="Dynamin_N"/>
</dbReference>
<dbReference type="InterPro" id="IPR022812">
    <property type="entry name" value="Dynamin"/>
</dbReference>
<dbReference type="GO" id="GO:0006897">
    <property type="term" value="P:endocytosis"/>
    <property type="evidence" value="ECO:0007669"/>
    <property type="project" value="TreeGrafter"/>
</dbReference>
<dbReference type="GO" id="GO:0005739">
    <property type="term" value="C:mitochondrion"/>
    <property type="evidence" value="ECO:0007669"/>
    <property type="project" value="TreeGrafter"/>
</dbReference>
<evidence type="ECO:0000313" key="2">
    <source>
        <dbReference type="EMBL" id="TIA10735.1"/>
    </source>
</evidence>
<dbReference type="GO" id="GO:0000266">
    <property type="term" value="P:mitochondrial fission"/>
    <property type="evidence" value="ECO:0007669"/>
    <property type="project" value="TreeGrafter"/>
</dbReference>
<dbReference type="Pfam" id="PF00350">
    <property type="entry name" value="Dynamin_N"/>
    <property type="match status" value="1"/>
</dbReference>
<dbReference type="GO" id="GO:0008017">
    <property type="term" value="F:microtubule binding"/>
    <property type="evidence" value="ECO:0007669"/>
    <property type="project" value="TreeGrafter"/>
</dbReference>
<dbReference type="InterPro" id="IPR027417">
    <property type="entry name" value="P-loop_NTPase"/>
</dbReference>
<dbReference type="PANTHER" id="PTHR11566">
    <property type="entry name" value="DYNAMIN"/>
    <property type="match status" value="1"/>
</dbReference>